<dbReference type="SUPFAM" id="SSF49879">
    <property type="entry name" value="SMAD/FHA domain"/>
    <property type="match status" value="1"/>
</dbReference>
<reference evidence="2" key="1">
    <citation type="submission" date="2021-01" db="EMBL/GenBank/DDBJ databases">
        <authorList>
            <person name="Corre E."/>
            <person name="Pelletier E."/>
            <person name="Niang G."/>
            <person name="Scheremetjew M."/>
            <person name="Finn R."/>
            <person name="Kale V."/>
            <person name="Holt S."/>
            <person name="Cochrane G."/>
            <person name="Meng A."/>
            <person name="Brown T."/>
            <person name="Cohen L."/>
        </authorList>
    </citation>
    <scope>NUCLEOTIDE SEQUENCE</scope>
    <source>
        <strain evidence="2">CCMP127</strain>
    </source>
</reference>
<protein>
    <recommendedName>
        <fullName evidence="3">FHA domain-containing protein</fullName>
    </recommendedName>
</protein>
<sequence length="467" mass="51427">MNDVVGAVPREEALGGEGGLPHKIEDSSSVNDSHVQEDDSSAVKDDDDMRVNPTKPMETSIETLKEADPEPSEEPTSPSKHKKFEDYSGYELGGKSDKPAYCLLDGFMQEGDDGVKPFRVAIDRLPATLGRSHATREANFFGLGKTVKALSRFQCRIDYRVPSGSLGQFTSEDEFSYRAGTPEEISNPTDAELTETGVYAITCLGKNPVKVNGIKVEQNETCLLPHGSTLKFSAFSVYFLLPKKPSTKTMELPLKSKRKRKLQQPDAPASPTPPNKKSKIPAFKSMQDELENMSTEDLLSQLQMADEKDIWDRRCQFMGATISYRAVREAAQSVELQTAQATASAQTPGISKQEVVQWIQESKKYASWSEIMKEKLEPKSYQTNIAKAMQRAGYERSTNVSVGRHVRWYLPADLCPRPTQAGEGTTTNEDNATANENVDSEGSAGDGDAKEDDASKGQEEDGDDVQE</sequence>
<feature type="compositionally biased region" description="Basic and acidic residues" evidence="1">
    <location>
        <begin position="34"/>
        <end position="50"/>
    </location>
</feature>
<proteinExistence type="predicted"/>
<dbReference type="AlphaFoldDB" id="A0A7S3LEN1"/>
<feature type="region of interest" description="Disordered" evidence="1">
    <location>
        <begin position="250"/>
        <end position="280"/>
    </location>
</feature>
<feature type="region of interest" description="Disordered" evidence="1">
    <location>
        <begin position="1"/>
        <end position="91"/>
    </location>
</feature>
<dbReference type="EMBL" id="HBIM01023604">
    <property type="protein sequence ID" value="CAE0420768.1"/>
    <property type="molecule type" value="Transcribed_RNA"/>
</dbReference>
<feature type="region of interest" description="Disordered" evidence="1">
    <location>
        <begin position="414"/>
        <end position="467"/>
    </location>
</feature>
<organism evidence="2">
    <name type="scientific">Amphora coffeiformis</name>
    <dbReference type="NCBI Taxonomy" id="265554"/>
    <lineage>
        <taxon>Eukaryota</taxon>
        <taxon>Sar</taxon>
        <taxon>Stramenopiles</taxon>
        <taxon>Ochrophyta</taxon>
        <taxon>Bacillariophyta</taxon>
        <taxon>Bacillariophyceae</taxon>
        <taxon>Bacillariophycidae</taxon>
        <taxon>Thalassiophysales</taxon>
        <taxon>Catenulaceae</taxon>
        <taxon>Amphora</taxon>
    </lineage>
</organism>
<evidence type="ECO:0000256" key="1">
    <source>
        <dbReference type="SAM" id="MobiDB-lite"/>
    </source>
</evidence>
<name>A0A7S3LEN1_9STRA</name>
<evidence type="ECO:0008006" key="3">
    <source>
        <dbReference type="Google" id="ProtNLM"/>
    </source>
</evidence>
<evidence type="ECO:0000313" key="2">
    <source>
        <dbReference type="EMBL" id="CAE0420768.1"/>
    </source>
</evidence>
<gene>
    <name evidence="2" type="ORF">ACOF00016_LOCUS17463</name>
</gene>
<dbReference type="InterPro" id="IPR008984">
    <property type="entry name" value="SMAD_FHA_dom_sf"/>
</dbReference>
<feature type="compositionally biased region" description="Low complexity" evidence="1">
    <location>
        <begin position="425"/>
        <end position="437"/>
    </location>
</feature>
<accession>A0A7S3LEN1</accession>